<keyword evidence="2" id="KW-1133">Transmembrane helix</keyword>
<gene>
    <name evidence="3" type="ORF">DL764_002220</name>
</gene>
<feature type="compositionally biased region" description="Gly residues" evidence="1">
    <location>
        <begin position="10"/>
        <end position="25"/>
    </location>
</feature>
<feature type="region of interest" description="Disordered" evidence="1">
    <location>
        <begin position="209"/>
        <end position="239"/>
    </location>
</feature>
<sequence length="239" mass="23939">MSDLDNRAPKGGGGGGGGHGGGGHGGKGGGIVPGATYSGGGGDDDGDKGGLHLPVWAIFLIFAVCLFAIVFVAVFWSIWGQEPKRARISKTNPLFRLWRALCAAFYIASGLFIVIGVALDCLDGCLDKWTEWRRKKVIEKMRAPTLRPDEASTKDRAKHEEGRSDGAGGSVLAAARGAGAGACVGGAGAGAGADAGAGCGGVCSDGSGNGSGAPLPATKREGITRPPPTAARGAAKPER</sequence>
<evidence type="ECO:0000256" key="2">
    <source>
        <dbReference type="SAM" id="Phobius"/>
    </source>
</evidence>
<feature type="region of interest" description="Disordered" evidence="1">
    <location>
        <begin position="143"/>
        <end position="169"/>
    </location>
</feature>
<dbReference type="Proteomes" id="UP000293360">
    <property type="component" value="Unassembled WGS sequence"/>
</dbReference>
<evidence type="ECO:0000313" key="4">
    <source>
        <dbReference type="Proteomes" id="UP000293360"/>
    </source>
</evidence>
<dbReference type="OrthoDB" id="10517500at2759"/>
<reference evidence="3 4" key="1">
    <citation type="submission" date="2018-06" db="EMBL/GenBank/DDBJ databases">
        <title>Complete Genomes of Monosporascus.</title>
        <authorList>
            <person name="Robinson A.J."/>
            <person name="Natvig D.O."/>
        </authorList>
    </citation>
    <scope>NUCLEOTIDE SEQUENCE [LARGE SCALE GENOMIC DNA]</scope>
    <source>
        <strain evidence="3 4">CBS 110550</strain>
    </source>
</reference>
<evidence type="ECO:0000313" key="3">
    <source>
        <dbReference type="EMBL" id="RYP07854.1"/>
    </source>
</evidence>
<dbReference type="AlphaFoldDB" id="A0A4Q4TNN0"/>
<feature type="compositionally biased region" description="Low complexity" evidence="1">
    <location>
        <begin position="230"/>
        <end position="239"/>
    </location>
</feature>
<feature type="transmembrane region" description="Helical" evidence="2">
    <location>
        <begin position="100"/>
        <end position="119"/>
    </location>
</feature>
<keyword evidence="4" id="KW-1185">Reference proteome</keyword>
<feature type="region of interest" description="Disordered" evidence="1">
    <location>
        <begin position="1"/>
        <end position="25"/>
    </location>
</feature>
<keyword evidence="2" id="KW-0472">Membrane</keyword>
<accession>A0A4Q4TNN0</accession>
<dbReference type="EMBL" id="QJNU01000079">
    <property type="protein sequence ID" value="RYP07854.1"/>
    <property type="molecule type" value="Genomic_DNA"/>
</dbReference>
<evidence type="ECO:0000256" key="1">
    <source>
        <dbReference type="SAM" id="MobiDB-lite"/>
    </source>
</evidence>
<name>A0A4Q4TNN0_9PEZI</name>
<feature type="compositionally biased region" description="Basic and acidic residues" evidence="1">
    <location>
        <begin position="143"/>
        <end position="164"/>
    </location>
</feature>
<protein>
    <submittedName>
        <fullName evidence="3">Uncharacterized protein</fullName>
    </submittedName>
</protein>
<keyword evidence="2" id="KW-0812">Transmembrane</keyword>
<organism evidence="3 4">
    <name type="scientific">Monosporascus ibericus</name>
    <dbReference type="NCBI Taxonomy" id="155417"/>
    <lineage>
        <taxon>Eukaryota</taxon>
        <taxon>Fungi</taxon>
        <taxon>Dikarya</taxon>
        <taxon>Ascomycota</taxon>
        <taxon>Pezizomycotina</taxon>
        <taxon>Sordariomycetes</taxon>
        <taxon>Xylariomycetidae</taxon>
        <taxon>Xylariales</taxon>
        <taxon>Xylariales incertae sedis</taxon>
        <taxon>Monosporascus</taxon>
    </lineage>
</organism>
<comment type="caution">
    <text evidence="3">The sequence shown here is derived from an EMBL/GenBank/DDBJ whole genome shotgun (WGS) entry which is preliminary data.</text>
</comment>
<dbReference type="STRING" id="155417.A0A4Q4TNN0"/>
<feature type="transmembrane region" description="Helical" evidence="2">
    <location>
        <begin position="55"/>
        <end position="79"/>
    </location>
</feature>
<proteinExistence type="predicted"/>